<dbReference type="RefSeq" id="WP_183494709.1">
    <property type="nucleotide sequence ID" value="NZ_JACIFF010000002.1"/>
</dbReference>
<keyword evidence="1" id="KW-1133">Transmembrane helix</keyword>
<keyword evidence="1" id="KW-0812">Transmembrane</keyword>
<dbReference type="Pfam" id="PF14126">
    <property type="entry name" value="DUF4293"/>
    <property type="match status" value="1"/>
</dbReference>
<reference evidence="3 4" key="1">
    <citation type="submission" date="2020-08" db="EMBL/GenBank/DDBJ databases">
        <title>Genomic Encyclopedia of Type Strains, Phase IV (KMG-IV): sequencing the most valuable type-strain genomes for metagenomic binning, comparative biology and taxonomic classification.</title>
        <authorList>
            <person name="Goeker M."/>
        </authorList>
    </citation>
    <scope>NUCLEOTIDE SEQUENCE [LARGE SCALE GENOMIC DNA]</scope>
    <source>
        <strain evidence="3 4">DSM 105137</strain>
    </source>
</reference>
<name>A0A840E8S0_9BACT</name>
<dbReference type="EMBL" id="JACIFF010000002">
    <property type="protein sequence ID" value="MBB4078458.1"/>
    <property type="molecule type" value="Genomic_DNA"/>
</dbReference>
<gene>
    <name evidence="3" type="ORF">GGR28_001071</name>
</gene>
<evidence type="ECO:0000256" key="1">
    <source>
        <dbReference type="SAM" id="Phobius"/>
    </source>
</evidence>
<comment type="caution">
    <text evidence="3">The sequence shown here is derived from an EMBL/GenBank/DDBJ whole genome shotgun (WGS) entry which is preliminary data.</text>
</comment>
<keyword evidence="1" id="KW-0472">Membrane</keyword>
<dbReference type="InterPro" id="IPR025635">
    <property type="entry name" value="DUF4293"/>
</dbReference>
<protein>
    <recommendedName>
        <fullName evidence="5">DUF4293 family protein</fullName>
    </recommendedName>
</protein>
<evidence type="ECO:0000256" key="2">
    <source>
        <dbReference type="SAM" id="SignalP"/>
    </source>
</evidence>
<evidence type="ECO:0000313" key="4">
    <source>
        <dbReference type="Proteomes" id="UP000576209"/>
    </source>
</evidence>
<dbReference type="AlphaFoldDB" id="A0A840E8S0"/>
<organism evidence="3 4">
    <name type="scientific">Neolewinella aquimaris</name>
    <dbReference type="NCBI Taxonomy" id="1835722"/>
    <lineage>
        <taxon>Bacteria</taxon>
        <taxon>Pseudomonadati</taxon>
        <taxon>Bacteroidota</taxon>
        <taxon>Saprospiria</taxon>
        <taxon>Saprospirales</taxon>
        <taxon>Lewinellaceae</taxon>
        <taxon>Neolewinella</taxon>
    </lineage>
</organism>
<keyword evidence="4" id="KW-1185">Reference proteome</keyword>
<keyword evidence="2" id="KW-0732">Signal</keyword>
<sequence>MIQRIQSVFLALAAICTFALFATDVAETAGPVPSSQVFEDAHLTVFDSPLLIGGAAAVGLLTLVAIFLFGNRRLQRTMCTVAIILTVAYAAYGVLLWYNDAAATQAEVEPGVALPLLAILFAGLAGRYITKDEKLVRSADRLR</sequence>
<proteinExistence type="predicted"/>
<feature type="transmembrane region" description="Helical" evidence="1">
    <location>
        <begin position="110"/>
        <end position="129"/>
    </location>
</feature>
<feature type="signal peptide" evidence="2">
    <location>
        <begin position="1"/>
        <end position="22"/>
    </location>
</feature>
<feature type="transmembrane region" description="Helical" evidence="1">
    <location>
        <begin position="50"/>
        <end position="70"/>
    </location>
</feature>
<dbReference type="Proteomes" id="UP000576209">
    <property type="component" value="Unassembled WGS sequence"/>
</dbReference>
<accession>A0A840E8S0</accession>
<evidence type="ECO:0000313" key="3">
    <source>
        <dbReference type="EMBL" id="MBB4078458.1"/>
    </source>
</evidence>
<feature type="transmembrane region" description="Helical" evidence="1">
    <location>
        <begin position="77"/>
        <end position="98"/>
    </location>
</feature>
<evidence type="ECO:0008006" key="5">
    <source>
        <dbReference type="Google" id="ProtNLM"/>
    </source>
</evidence>
<feature type="chain" id="PRO_5032389488" description="DUF4293 family protein" evidence="2">
    <location>
        <begin position="23"/>
        <end position="143"/>
    </location>
</feature>